<dbReference type="PANTHER" id="PTHR15949:SF3">
    <property type="entry name" value="TESTIS-EXPRESSED PROTEIN 264"/>
    <property type="match status" value="1"/>
</dbReference>
<evidence type="ECO:0000256" key="2">
    <source>
        <dbReference type="SAM" id="SignalP"/>
    </source>
</evidence>
<accession>A0AA39LE68</accession>
<dbReference type="EMBL" id="JAUCMV010000005">
    <property type="protein sequence ID" value="KAK0393754.1"/>
    <property type="molecule type" value="Genomic_DNA"/>
</dbReference>
<dbReference type="GO" id="GO:0106300">
    <property type="term" value="P:protein-DNA covalent cross-linking repair"/>
    <property type="evidence" value="ECO:0007669"/>
    <property type="project" value="TreeGrafter"/>
</dbReference>
<evidence type="ECO:0000256" key="1">
    <source>
        <dbReference type="SAM" id="MobiDB-lite"/>
    </source>
</evidence>
<dbReference type="Gene3D" id="3.20.80.10">
    <property type="entry name" value="Regulatory factor, effector binding domain"/>
    <property type="match status" value="1"/>
</dbReference>
<evidence type="ECO:0000313" key="3">
    <source>
        <dbReference type="EMBL" id="KAK0393754.1"/>
    </source>
</evidence>
<feature type="signal peptide" evidence="2">
    <location>
        <begin position="1"/>
        <end position="20"/>
    </location>
</feature>
<dbReference type="GO" id="GO:0000421">
    <property type="term" value="C:autophagosome membrane"/>
    <property type="evidence" value="ECO:0007669"/>
    <property type="project" value="TreeGrafter"/>
</dbReference>
<proteinExistence type="predicted"/>
<keyword evidence="4" id="KW-1185">Reference proteome</keyword>
<dbReference type="SUPFAM" id="SSF55136">
    <property type="entry name" value="Probable bacterial effector-binding domain"/>
    <property type="match status" value="1"/>
</dbReference>
<gene>
    <name evidence="3" type="ORF">QR680_000390</name>
</gene>
<dbReference type="PANTHER" id="PTHR15949">
    <property type="entry name" value="TESTIS-EXPRESSED PROTEIN 264"/>
    <property type="match status" value="1"/>
</dbReference>
<feature type="region of interest" description="Disordered" evidence="1">
    <location>
        <begin position="316"/>
        <end position="352"/>
    </location>
</feature>
<dbReference type="GO" id="GO:0005789">
    <property type="term" value="C:endoplasmic reticulum membrane"/>
    <property type="evidence" value="ECO:0007669"/>
    <property type="project" value="TreeGrafter"/>
</dbReference>
<dbReference type="Proteomes" id="UP001175271">
    <property type="component" value="Unassembled WGS sequence"/>
</dbReference>
<dbReference type="GO" id="GO:0005657">
    <property type="term" value="C:replication fork"/>
    <property type="evidence" value="ECO:0007669"/>
    <property type="project" value="TreeGrafter"/>
</dbReference>
<protein>
    <submittedName>
        <fullName evidence="3">Uncharacterized protein</fullName>
    </submittedName>
</protein>
<dbReference type="GO" id="GO:0061709">
    <property type="term" value="P:reticulophagy"/>
    <property type="evidence" value="ECO:0007669"/>
    <property type="project" value="TreeGrafter"/>
</dbReference>
<feature type="chain" id="PRO_5041368169" evidence="2">
    <location>
        <begin position="21"/>
        <end position="352"/>
    </location>
</feature>
<evidence type="ECO:0000313" key="4">
    <source>
        <dbReference type="Proteomes" id="UP001175271"/>
    </source>
</evidence>
<dbReference type="GO" id="GO:0005634">
    <property type="term" value="C:nucleus"/>
    <property type="evidence" value="ECO:0007669"/>
    <property type="project" value="TreeGrafter"/>
</dbReference>
<sequence>MRIPITILLVLVASFALSVGELAFSRPYRMKRQWGCGQCGGGMGMGMMPMWGVQSNNSYSASSSVSQSNSYSAFGVGGRFQNRKIGLFELLEVTRWSSIMIEEIGYSVVVPVFLGIISYFAYRLYTSGLFDELKISVVESVPHLSKPVTVYYKHHVGPYSGVKQLFDEVNQLVPKGAKSFGLYYDDPRDTKEELCQSAIGVVFGEDGKDFYEDNYANQLNRWGYERMVLPAVQRAVVARQRYNGFMSLLVMVYKSYKAVAQFIMDNRLETGLSIEVYSHDEKGKCVVDLIFPLDHMNEFFVQEHMTTEALESKLARQHFDSDLSESESEPEGEEEADEEEQQEAGADEKSDE</sequence>
<dbReference type="InterPro" id="IPR011256">
    <property type="entry name" value="Reg_factor_effector_dom_sf"/>
</dbReference>
<feature type="compositionally biased region" description="Acidic residues" evidence="1">
    <location>
        <begin position="322"/>
        <end position="342"/>
    </location>
</feature>
<name>A0AA39LE68_9BILA</name>
<dbReference type="AlphaFoldDB" id="A0AA39LE68"/>
<keyword evidence="2" id="KW-0732">Signal</keyword>
<comment type="caution">
    <text evidence="3">The sequence shown here is derived from an EMBL/GenBank/DDBJ whole genome shotgun (WGS) entry which is preliminary data.</text>
</comment>
<reference evidence="3" key="1">
    <citation type="submission" date="2023-06" db="EMBL/GenBank/DDBJ databases">
        <title>Genomic analysis of the entomopathogenic nematode Steinernema hermaphroditum.</title>
        <authorList>
            <person name="Schwarz E.M."/>
            <person name="Heppert J.K."/>
            <person name="Baniya A."/>
            <person name="Schwartz H.T."/>
            <person name="Tan C.-H."/>
            <person name="Antoshechkin I."/>
            <person name="Sternberg P.W."/>
            <person name="Goodrich-Blair H."/>
            <person name="Dillman A.R."/>
        </authorList>
    </citation>
    <scope>NUCLEOTIDE SEQUENCE</scope>
    <source>
        <strain evidence="3">PS9179</strain>
        <tissue evidence="3">Whole animal</tissue>
    </source>
</reference>
<organism evidence="3 4">
    <name type="scientific">Steinernema hermaphroditum</name>
    <dbReference type="NCBI Taxonomy" id="289476"/>
    <lineage>
        <taxon>Eukaryota</taxon>
        <taxon>Metazoa</taxon>
        <taxon>Ecdysozoa</taxon>
        <taxon>Nematoda</taxon>
        <taxon>Chromadorea</taxon>
        <taxon>Rhabditida</taxon>
        <taxon>Tylenchina</taxon>
        <taxon>Panagrolaimomorpha</taxon>
        <taxon>Strongyloidoidea</taxon>
        <taxon>Steinernematidae</taxon>
        <taxon>Steinernema</taxon>
    </lineage>
</organism>